<sequence>MKNGKWAIIALILFVGPFYLIGSNHPIISYNKRSTTLGITDTTRYQIISKGGDAGDYQAFPDACRLQNGDIVVVFYGGDGHITYPNEQYPKAGRICMVRSRDEGKTWSRPVTIFDDLHDNRDPHISQRNDGTIMVSFFSLDLKSNPKSRSGVGVHFIESHDNGHTWTTKPRLVSPFGKDWYCSAPIREMVDGTLIFPVYRQIMGTQNAWGGVFLSYDKGKSWTDPITIGEDAGLFLAAETDVIRLKNGALFAALRGQNELPMHYAISQDVGKSWSPVESIGFLAHSPHLNRLSTGEIFMVYRGVENSHTFDWDKAYTALRVSYDEGKTWQGPFKLDNSRGAYPSTVELKDGTILLVFYEEGENSGVGALNFEVPAKEQALSPPAEWVKFLNN</sequence>
<dbReference type="AlphaFoldDB" id="A0A953HIU3"/>
<proteinExistence type="inferred from homology"/>
<dbReference type="PANTHER" id="PTHR10628">
    <property type="entry name" value="SIALIDASE"/>
    <property type="match status" value="1"/>
</dbReference>
<dbReference type="CDD" id="cd15482">
    <property type="entry name" value="Sialidase_non-viral"/>
    <property type="match status" value="1"/>
</dbReference>
<dbReference type="GO" id="GO:0009313">
    <property type="term" value="P:oligosaccharide catabolic process"/>
    <property type="evidence" value="ECO:0007669"/>
    <property type="project" value="TreeGrafter"/>
</dbReference>
<dbReference type="InterPro" id="IPR036278">
    <property type="entry name" value="Sialidase_sf"/>
</dbReference>
<comment type="similarity">
    <text evidence="2">Belongs to the glycosyl hydrolase 33 family.</text>
</comment>
<comment type="caution">
    <text evidence="5">The sequence shown here is derived from an EMBL/GenBank/DDBJ whole genome shotgun (WGS) entry which is preliminary data.</text>
</comment>
<dbReference type="GO" id="GO:0006689">
    <property type="term" value="P:ganglioside catabolic process"/>
    <property type="evidence" value="ECO:0007669"/>
    <property type="project" value="TreeGrafter"/>
</dbReference>
<dbReference type="EC" id="3.2.1.18" evidence="3"/>
<keyword evidence="5" id="KW-0378">Hydrolase</keyword>
<dbReference type="PANTHER" id="PTHR10628:SF30">
    <property type="entry name" value="EXO-ALPHA-SIALIDASE"/>
    <property type="match status" value="1"/>
</dbReference>
<accession>A0A953HIU3</accession>
<dbReference type="Gene3D" id="2.120.10.10">
    <property type="match status" value="1"/>
</dbReference>
<dbReference type="Pfam" id="PF13088">
    <property type="entry name" value="BNR_2"/>
    <property type="match status" value="1"/>
</dbReference>
<name>A0A953HIU3_9BACT</name>
<keyword evidence="6" id="KW-1185">Reference proteome</keyword>
<gene>
    <name evidence="5" type="ORF">KUV50_00015</name>
</gene>
<dbReference type="GO" id="GO:0004308">
    <property type="term" value="F:exo-alpha-sialidase activity"/>
    <property type="evidence" value="ECO:0007669"/>
    <property type="project" value="UniProtKB-EC"/>
</dbReference>
<organism evidence="5 6">
    <name type="scientific">Membranihabitans marinus</name>
    <dbReference type="NCBI Taxonomy" id="1227546"/>
    <lineage>
        <taxon>Bacteria</taxon>
        <taxon>Pseudomonadati</taxon>
        <taxon>Bacteroidota</taxon>
        <taxon>Saprospiria</taxon>
        <taxon>Saprospirales</taxon>
        <taxon>Saprospiraceae</taxon>
        <taxon>Membranihabitans</taxon>
    </lineage>
</organism>
<dbReference type="GO" id="GO:0005737">
    <property type="term" value="C:cytoplasm"/>
    <property type="evidence" value="ECO:0007669"/>
    <property type="project" value="TreeGrafter"/>
</dbReference>
<dbReference type="InterPro" id="IPR026856">
    <property type="entry name" value="Sialidase_fam"/>
</dbReference>
<evidence type="ECO:0000256" key="3">
    <source>
        <dbReference type="ARBA" id="ARBA00012733"/>
    </source>
</evidence>
<dbReference type="RefSeq" id="WP_222578022.1">
    <property type="nucleotide sequence ID" value="NZ_JAHVHU010000001.1"/>
</dbReference>
<dbReference type="GO" id="GO:0016020">
    <property type="term" value="C:membrane"/>
    <property type="evidence" value="ECO:0007669"/>
    <property type="project" value="TreeGrafter"/>
</dbReference>
<evidence type="ECO:0000256" key="2">
    <source>
        <dbReference type="ARBA" id="ARBA00009348"/>
    </source>
</evidence>
<dbReference type="InterPro" id="IPR011040">
    <property type="entry name" value="Sialidase"/>
</dbReference>
<evidence type="ECO:0000313" key="5">
    <source>
        <dbReference type="EMBL" id="MBY5956497.1"/>
    </source>
</evidence>
<dbReference type="EMBL" id="JAHVHU010000001">
    <property type="protein sequence ID" value="MBY5956497.1"/>
    <property type="molecule type" value="Genomic_DNA"/>
</dbReference>
<comment type="catalytic activity">
    <reaction evidence="1">
        <text>Hydrolysis of alpha-(2-&gt;3)-, alpha-(2-&gt;6)-, alpha-(2-&gt;8)- glycosidic linkages of terminal sialic acid residues in oligosaccharides, glycoproteins, glycolipids, colominic acid and synthetic substrates.</text>
        <dbReference type="EC" id="3.2.1.18"/>
    </reaction>
</comment>
<dbReference type="SUPFAM" id="SSF50939">
    <property type="entry name" value="Sialidases"/>
    <property type="match status" value="1"/>
</dbReference>
<evidence type="ECO:0000259" key="4">
    <source>
        <dbReference type="Pfam" id="PF13088"/>
    </source>
</evidence>
<evidence type="ECO:0000313" key="6">
    <source>
        <dbReference type="Proteomes" id="UP000753961"/>
    </source>
</evidence>
<reference evidence="5" key="1">
    <citation type="submission" date="2021-06" db="EMBL/GenBank/DDBJ databases">
        <title>44 bacteria genomes isolated from Dapeng, Shenzhen.</title>
        <authorList>
            <person name="Zheng W."/>
            <person name="Yu S."/>
            <person name="Huang Y."/>
        </authorList>
    </citation>
    <scope>NUCLEOTIDE SEQUENCE</scope>
    <source>
        <strain evidence="5">DP5N28-2</strain>
    </source>
</reference>
<feature type="domain" description="Sialidase" evidence="4">
    <location>
        <begin position="97"/>
        <end position="353"/>
    </location>
</feature>
<dbReference type="Proteomes" id="UP000753961">
    <property type="component" value="Unassembled WGS sequence"/>
</dbReference>
<evidence type="ECO:0000256" key="1">
    <source>
        <dbReference type="ARBA" id="ARBA00000427"/>
    </source>
</evidence>
<protein>
    <recommendedName>
        <fullName evidence="3">exo-alpha-sialidase</fullName>
        <ecNumber evidence="3">3.2.1.18</ecNumber>
    </recommendedName>
</protein>